<dbReference type="Proteomes" id="UP000887572">
    <property type="component" value="Unplaced"/>
</dbReference>
<keyword evidence="2" id="KW-1185">Reference proteome</keyword>
<reference evidence="3" key="1">
    <citation type="submission" date="2022-11" db="UniProtKB">
        <authorList>
            <consortium name="WormBaseParasite"/>
        </authorList>
    </citation>
    <scope>IDENTIFICATION</scope>
</reference>
<feature type="signal peptide" evidence="1">
    <location>
        <begin position="1"/>
        <end position="17"/>
    </location>
</feature>
<accession>A0A914I574</accession>
<feature type="chain" id="PRO_5037481071" evidence="1">
    <location>
        <begin position="18"/>
        <end position="140"/>
    </location>
</feature>
<organism evidence="2 3">
    <name type="scientific">Globodera rostochiensis</name>
    <name type="common">Golden nematode worm</name>
    <name type="synonym">Heterodera rostochiensis</name>
    <dbReference type="NCBI Taxonomy" id="31243"/>
    <lineage>
        <taxon>Eukaryota</taxon>
        <taxon>Metazoa</taxon>
        <taxon>Ecdysozoa</taxon>
        <taxon>Nematoda</taxon>
        <taxon>Chromadorea</taxon>
        <taxon>Rhabditida</taxon>
        <taxon>Tylenchina</taxon>
        <taxon>Tylenchomorpha</taxon>
        <taxon>Tylenchoidea</taxon>
        <taxon>Heteroderidae</taxon>
        <taxon>Heteroderinae</taxon>
        <taxon>Globodera</taxon>
    </lineage>
</organism>
<name>A0A914I574_GLORO</name>
<protein>
    <submittedName>
        <fullName evidence="3">Uncharacterized protein</fullName>
    </submittedName>
</protein>
<evidence type="ECO:0000313" key="3">
    <source>
        <dbReference type="WBParaSite" id="Gr19_v10_g7420.t1"/>
    </source>
</evidence>
<sequence>MKCQLMFLLISLGIASSIQFSPRSRRATVLEGGNLVIVDGNVHVVNGQVISGNGCYYHKDKVTDNGKTRAMTKAERVQLDNRRCSRCSPRPFRLEGRRDRFRCWSCRRCHVSAPRQLVLRNEANAAASCLLCVIRRKGCL</sequence>
<evidence type="ECO:0000256" key="1">
    <source>
        <dbReference type="SAM" id="SignalP"/>
    </source>
</evidence>
<evidence type="ECO:0000313" key="2">
    <source>
        <dbReference type="Proteomes" id="UP000887572"/>
    </source>
</evidence>
<dbReference type="AlphaFoldDB" id="A0A914I574"/>
<keyword evidence="1" id="KW-0732">Signal</keyword>
<proteinExistence type="predicted"/>
<dbReference type="WBParaSite" id="Gr19_v10_g7420.t1">
    <property type="protein sequence ID" value="Gr19_v10_g7420.t1"/>
    <property type="gene ID" value="Gr19_v10_g7420"/>
</dbReference>